<organism evidence="1 2">
    <name type="scientific">Nannocystis punicea</name>
    <dbReference type="NCBI Taxonomy" id="2995304"/>
    <lineage>
        <taxon>Bacteria</taxon>
        <taxon>Pseudomonadati</taxon>
        <taxon>Myxococcota</taxon>
        <taxon>Polyangia</taxon>
        <taxon>Nannocystales</taxon>
        <taxon>Nannocystaceae</taxon>
        <taxon>Nannocystis</taxon>
    </lineage>
</organism>
<protein>
    <submittedName>
        <fullName evidence="1">Uncharacterized protein</fullName>
    </submittedName>
</protein>
<dbReference type="EMBL" id="CP114040">
    <property type="protein sequence ID" value="WAS96323.1"/>
    <property type="molecule type" value="Genomic_DNA"/>
</dbReference>
<name>A0ABY7HAR2_9BACT</name>
<evidence type="ECO:0000313" key="2">
    <source>
        <dbReference type="Proteomes" id="UP001164459"/>
    </source>
</evidence>
<accession>A0ABY7HAR2</accession>
<dbReference type="Proteomes" id="UP001164459">
    <property type="component" value="Chromosome"/>
</dbReference>
<evidence type="ECO:0000313" key="1">
    <source>
        <dbReference type="EMBL" id="WAS96323.1"/>
    </source>
</evidence>
<gene>
    <name evidence="1" type="ORF">O0S08_09195</name>
</gene>
<proteinExistence type="predicted"/>
<reference evidence="1" key="1">
    <citation type="submission" date="2022-11" db="EMBL/GenBank/DDBJ databases">
        <title>Minimal conservation of predation-associated metabolite biosynthetic gene clusters underscores biosynthetic potential of Myxococcota including descriptions for ten novel species: Archangium lansinium sp. nov., Myxococcus landrumus sp. nov., Nannocystis bai.</title>
        <authorList>
            <person name="Ahearne A."/>
            <person name="Stevens C."/>
            <person name="Dowd S."/>
        </authorList>
    </citation>
    <scope>NUCLEOTIDE SEQUENCE</scope>
    <source>
        <strain evidence="1">Fl3</strain>
    </source>
</reference>
<dbReference type="RefSeq" id="WP_269038663.1">
    <property type="nucleotide sequence ID" value="NZ_CP114040.1"/>
</dbReference>
<sequence length="61" mass="6161">MEVPASTLASILHALAFTLPGPVPDLVQDTEHALIALELVADPDDPIGDGMALVLISTAGG</sequence>
<keyword evidence="2" id="KW-1185">Reference proteome</keyword>